<evidence type="ECO:0000313" key="2">
    <source>
        <dbReference type="Proteomes" id="UP000027586"/>
    </source>
</evidence>
<name>A0A068S7X0_9FUNG</name>
<proteinExistence type="predicted"/>
<dbReference type="EMBL" id="CBTN010000045">
    <property type="protein sequence ID" value="CDH57371.1"/>
    <property type="molecule type" value="Genomic_DNA"/>
</dbReference>
<evidence type="ECO:0000313" key="1">
    <source>
        <dbReference type="EMBL" id="CDH57371.1"/>
    </source>
</evidence>
<dbReference type="AlphaFoldDB" id="A0A068S7X0"/>
<sequence>MLKLVYLRELDIPFIILSATIPPMMERELSIALGTTFTSIIRQGTVRSRLHYGVQWVTNKILASGTQGVAQVPA</sequence>
<gene>
    <name evidence="1" type="ORF">LCOR_08322.1</name>
</gene>
<protein>
    <recommendedName>
        <fullName evidence="3">Helicase ATP-binding domain-containing protein</fullName>
    </recommendedName>
</protein>
<accession>A0A068S7X0</accession>
<comment type="caution">
    <text evidence="1">The sequence shown here is derived from an EMBL/GenBank/DDBJ whole genome shotgun (WGS) entry which is preliminary data.</text>
</comment>
<evidence type="ECO:0008006" key="3">
    <source>
        <dbReference type="Google" id="ProtNLM"/>
    </source>
</evidence>
<dbReference type="Proteomes" id="UP000027586">
    <property type="component" value="Unassembled WGS sequence"/>
</dbReference>
<keyword evidence="2" id="KW-1185">Reference proteome</keyword>
<dbReference type="VEuPathDB" id="FungiDB:LCOR_08322.1"/>
<reference evidence="1" key="1">
    <citation type="submission" date="2013-08" db="EMBL/GenBank/DDBJ databases">
        <title>Gene expansion shapes genome architecture in the human pathogen Lichtheimia corymbifera: an evolutionary genomics analysis in the ancient terrestrial Mucorales (Mucoromycotina).</title>
        <authorList>
            <person name="Schwartze V.U."/>
            <person name="Winter S."/>
            <person name="Shelest E."/>
            <person name="Marcet-Houben M."/>
            <person name="Horn F."/>
            <person name="Wehner S."/>
            <person name="Hoffmann K."/>
            <person name="Riege K."/>
            <person name="Sammeth M."/>
            <person name="Nowrousian M."/>
            <person name="Valiante V."/>
            <person name="Linde J."/>
            <person name="Jacobsen I.D."/>
            <person name="Marz M."/>
            <person name="Brakhage A.A."/>
            <person name="Gabaldon T."/>
            <person name="Bocker S."/>
            <person name="Voigt K."/>
        </authorList>
    </citation>
    <scope>NUCLEOTIDE SEQUENCE [LARGE SCALE GENOMIC DNA]</scope>
    <source>
        <strain evidence="1">FSU 9682</strain>
    </source>
</reference>
<organism evidence="1 2">
    <name type="scientific">Lichtheimia corymbifera JMRC:FSU:9682</name>
    <dbReference type="NCBI Taxonomy" id="1263082"/>
    <lineage>
        <taxon>Eukaryota</taxon>
        <taxon>Fungi</taxon>
        <taxon>Fungi incertae sedis</taxon>
        <taxon>Mucoromycota</taxon>
        <taxon>Mucoromycotina</taxon>
        <taxon>Mucoromycetes</taxon>
        <taxon>Mucorales</taxon>
        <taxon>Lichtheimiaceae</taxon>
        <taxon>Lichtheimia</taxon>
    </lineage>
</organism>